<evidence type="ECO:0000313" key="2">
    <source>
        <dbReference type="EMBL" id="OLP88553.1"/>
    </source>
</evidence>
<dbReference type="AlphaFoldDB" id="A0A1Q9D062"/>
<accession>A0A1Q9D062</accession>
<evidence type="ECO:0008006" key="4">
    <source>
        <dbReference type="Google" id="ProtNLM"/>
    </source>
</evidence>
<dbReference type="Proteomes" id="UP000186817">
    <property type="component" value="Unassembled WGS sequence"/>
</dbReference>
<sequence>MRAAAECESLDADAPVPDIARALDQLAALPPEAPLPLSAAVLLTMTADGYLAAPAQSALLEAYGGGALAAAVQTLADEARDHFTPIAPRQGQANDRQNGRRRSSQRRRRARRSREHTASADDPADSGAVPTCPRPAAVEAEAAWEPLDGVDLQDELRHPVPTLQDVPPFLRAAVRGALVKALAHLHAALVAGQGNSAGAGRAWKLFLLAPRMLLARSEHQGAQGRALLLARAQAFQRGEWSQLLAAARPSTRPETPPQLDAEALAERKREQACAKVRQGELSRARHVLTAAELAPGTEDLEALELLTEAATCLAQANVPSDIAAGLAMARLTALRKPDGGVRGIATGDVFRRLVSRTLAKEWAHRRTPWQPAPARLFPCLFYGQPSSYCWWDAAGNCRLVPQGEGCEQGDALAPALFALGQHDALCQAAAALNPDDALMAFLDDLYVVTVPERARAALDSTTGAVGTHCGIAPNLGKTRVYATAEGPPPSGISELGEAVWRGNKPPAERGVIVLGTPIGHPDFVRQWAEERMSEERRFLQHLPLLPDLQCSWLLLSMCAAPRANHALRTLSHSACLAALEDRGGEADCLREAAAARDLLAAEGWHDCPTWSSILQGARPTPANDARPGDWPHGWQMHASRTRNTQFRDSVLLPDMPPSSQALLRSQAGPQAGAWLAAIPTEPATTLPPAAMQIALRRRLRQPLPLHGATCGPNPGCGAVVHSLGDHALACPRTGLLARRAELVERAWVRVAREAMGPECQVVPQQLLAHTTAPGVGAEDRRRLDLVVYGATRHGGALCCDATLVSPLTRTGHPQPCAAVVDGAALKVAERRKRATYPELERGGPQELVNEQARRFVQDLVRLKDHRAPPALRAAASGAWARRWWSMLSEAVQQAVASTALGGPWMHPLQSETHEGPPLDALLHLEAPAGQSRLPLRP</sequence>
<organism evidence="2 3">
    <name type="scientific">Symbiodinium microadriaticum</name>
    <name type="common">Dinoflagellate</name>
    <name type="synonym">Zooxanthella microadriatica</name>
    <dbReference type="NCBI Taxonomy" id="2951"/>
    <lineage>
        <taxon>Eukaryota</taxon>
        <taxon>Sar</taxon>
        <taxon>Alveolata</taxon>
        <taxon>Dinophyceae</taxon>
        <taxon>Suessiales</taxon>
        <taxon>Symbiodiniaceae</taxon>
        <taxon>Symbiodinium</taxon>
    </lineage>
</organism>
<dbReference type="OrthoDB" id="10637818at2759"/>
<name>A0A1Q9D062_SYMMI</name>
<proteinExistence type="predicted"/>
<comment type="caution">
    <text evidence="2">The sequence shown here is derived from an EMBL/GenBank/DDBJ whole genome shotgun (WGS) entry which is preliminary data.</text>
</comment>
<keyword evidence="3" id="KW-1185">Reference proteome</keyword>
<protein>
    <recommendedName>
        <fullName evidence="4">132 kDa protein</fullName>
    </recommendedName>
</protein>
<reference evidence="2 3" key="1">
    <citation type="submission" date="2016-02" db="EMBL/GenBank/DDBJ databases">
        <title>Genome analysis of coral dinoflagellate symbionts highlights evolutionary adaptations to a symbiotic lifestyle.</title>
        <authorList>
            <person name="Aranda M."/>
            <person name="Li Y."/>
            <person name="Liew Y.J."/>
            <person name="Baumgarten S."/>
            <person name="Simakov O."/>
            <person name="Wilson M."/>
            <person name="Piel J."/>
            <person name="Ashoor H."/>
            <person name="Bougouffa S."/>
            <person name="Bajic V.B."/>
            <person name="Ryu T."/>
            <person name="Ravasi T."/>
            <person name="Bayer T."/>
            <person name="Micklem G."/>
            <person name="Kim H."/>
            <person name="Bhak J."/>
            <person name="Lajeunesse T.C."/>
            <person name="Voolstra C.R."/>
        </authorList>
    </citation>
    <scope>NUCLEOTIDE SEQUENCE [LARGE SCALE GENOMIC DNA]</scope>
    <source>
        <strain evidence="2 3">CCMP2467</strain>
    </source>
</reference>
<feature type="region of interest" description="Disordered" evidence="1">
    <location>
        <begin position="85"/>
        <end position="132"/>
    </location>
</feature>
<feature type="compositionally biased region" description="Basic residues" evidence="1">
    <location>
        <begin position="99"/>
        <end position="114"/>
    </location>
</feature>
<evidence type="ECO:0000256" key="1">
    <source>
        <dbReference type="SAM" id="MobiDB-lite"/>
    </source>
</evidence>
<evidence type="ECO:0000313" key="3">
    <source>
        <dbReference type="Proteomes" id="UP000186817"/>
    </source>
</evidence>
<dbReference type="EMBL" id="LSRX01000806">
    <property type="protein sequence ID" value="OLP88553.1"/>
    <property type="molecule type" value="Genomic_DNA"/>
</dbReference>
<gene>
    <name evidence="2" type="ORF">AK812_SmicGene30090</name>
</gene>